<sequence>MLPSTPLLALLAGTAAAAAVSNDGSCSTKTVCADYVNACGQMYGGCFSACTPWPSFTAPPCTLETISVSTTGDGAMAVAAATAATGSSTGGGLPCDGSRLCVDHVRTCGATAVLTYGGCYPACSPSPTFSAPPCPTAAAPGITPPPAASQPCGGTTACQDSLRTCGTSTVLTYGGCWPACSPSPTFSAPPCPTSTA</sequence>
<dbReference type="Proteomes" id="UP001480595">
    <property type="component" value="Unassembled WGS sequence"/>
</dbReference>
<comment type="caution">
    <text evidence="2">The sequence shown here is derived from an EMBL/GenBank/DDBJ whole genome shotgun (WGS) entry which is preliminary data.</text>
</comment>
<feature type="chain" id="PRO_5046816634" evidence="1">
    <location>
        <begin position="20"/>
        <end position="196"/>
    </location>
</feature>
<dbReference type="EMBL" id="JAQQWL010000015">
    <property type="protein sequence ID" value="KAK8041072.1"/>
    <property type="molecule type" value="Genomic_DNA"/>
</dbReference>
<protein>
    <submittedName>
        <fullName evidence="2">Uncharacterized protein</fullName>
    </submittedName>
</protein>
<keyword evidence="3" id="KW-1185">Reference proteome</keyword>
<gene>
    <name evidence="2" type="ORF">PG994_014079</name>
</gene>
<evidence type="ECO:0000313" key="2">
    <source>
        <dbReference type="EMBL" id="KAK8041072.1"/>
    </source>
</evidence>
<proteinExistence type="predicted"/>
<reference evidence="2 3" key="1">
    <citation type="submission" date="2023-01" db="EMBL/GenBank/DDBJ databases">
        <title>Analysis of 21 Apiospora genomes using comparative genomics revels a genus with tremendous synthesis potential of carbohydrate active enzymes and secondary metabolites.</title>
        <authorList>
            <person name="Sorensen T."/>
        </authorList>
    </citation>
    <scope>NUCLEOTIDE SEQUENCE [LARGE SCALE GENOMIC DNA]</scope>
    <source>
        <strain evidence="2 3">CBS 135458</strain>
    </source>
</reference>
<accession>A0ABR1T3B3</accession>
<feature type="signal peptide" evidence="1">
    <location>
        <begin position="1"/>
        <end position="19"/>
    </location>
</feature>
<name>A0ABR1T3B3_9PEZI</name>
<dbReference type="GeneID" id="92098551"/>
<keyword evidence="1" id="KW-0732">Signal</keyword>
<evidence type="ECO:0000313" key="3">
    <source>
        <dbReference type="Proteomes" id="UP001480595"/>
    </source>
</evidence>
<dbReference type="RefSeq" id="XP_066708617.1">
    <property type="nucleotide sequence ID" value="XM_066865488.1"/>
</dbReference>
<evidence type="ECO:0000256" key="1">
    <source>
        <dbReference type="SAM" id="SignalP"/>
    </source>
</evidence>
<organism evidence="2 3">
    <name type="scientific">Apiospora phragmitis</name>
    <dbReference type="NCBI Taxonomy" id="2905665"/>
    <lineage>
        <taxon>Eukaryota</taxon>
        <taxon>Fungi</taxon>
        <taxon>Dikarya</taxon>
        <taxon>Ascomycota</taxon>
        <taxon>Pezizomycotina</taxon>
        <taxon>Sordariomycetes</taxon>
        <taxon>Xylariomycetidae</taxon>
        <taxon>Amphisphaeriales</taxon>
        <taxon>Apiosporaceae</taxon>
        <taxon>Apiospora</taxon>
    </lineage>
</organism>